<reference evidence="1 2" key="1">
    <citation type="submission" date="2023-07" db="EMBL/GenBank/DDBJ databases">
        <title>Genomic Encyclopedia of Type Strains, Phase IV (KMG-IV): sequencing the most valuable type-strain genomes for metagenomic binning, comparative biology and taxonomic classification.</title>
        <authorList>
            <person name="Goeker M."/>
        </authorList>
    </citation>
    <scope>NUCLEOTIDE SEQUENCE [LARGE SCALE GENOMIC DNA]</scope>
    <source>
        <strain evidence="1 2">DSM 100301</strain>
    </source>
</reference>
<dbReference type="PIRSF" id="PIRSF029288">
    <property type="entry name" value="SciE_ImpE"/>
    <property type="match status" value="1"/>
</dbReference>
<dbReference type="InterPro" id="IPR011990">
    <property type="entry name" value="TPR-like_helical_dom_sf"/>
</dbReference>
<sequence length="276" mass="30028">MSLDNRMIMDLLAEDALAPALDEARAAVKTKPADKALRHLYIDLLVLSGDYERADAQCDVAARFEATDGLGYALLRREIRAMAARADWYDKGAMPSFPGGPGPLDEIALKLGLAVREQSHGEAASLVRQLDEARGERPMNWNGAAISDLRDLDDRLPHALEVLTNGGAYLWVDIARIESLVLQPIARARDLAFRRAELTLAGGASASVLLPAIYPGIYEDSALALGRQTEWVELAEGLTIGRGQRSLFNGDDMVSLHELESLEAVQDKAERQAARG</sequence>
<accession>A0ABU0I8M8</accession>
<name>A0ABU0I8M8_9HYPH</name>
<dbReference type="EMBL" id="JAUSWH010000002">
    <property type="protein sequence ID" value="MDQ0454592.1"/>
    <property type="molecule type" value="Genomic_DNA"/>
</dbReference>
<evidence type="ECO:0000313" key="1">
    <source>
        <dbReference type="EMBL" id="MDQ0454592.1"/>
    </source>
</evidence>
<protein>
    <submittedName>
        <fullName evidence="1">Type VI secretion system protein ImpE</fullName>
    </submittedName>
</protein>
<comment type="caution">
    <text evidence="1">The sequence shown here is derived from an EMBL/GenBank/DDBJ whole genome shotgun (WGS) entry which is preliminary data.</text>
</comment>
<gene>
    <name evidence="1" type="ORF">QO005_000919</name>
</gene>
<dbReference type="SUPFAM" id="SSF144059">
    <property type="entry name" value="ImpE-like"/>
    <property type="match status" value="1"/>
</dbReference>
<organism evidence="1 2">
    <name type="scientific">Rhizobium paknamense</name>
    <dbReference type="NCBI Taxonomy" id="1206817"/>
    <lineage>
        <taxon>Bacteria</taxon>
        <taxon>Pseudomonadati</taxon>
        <taxon>Pseudomonadota</taxon>
        <taxon>Alphaproteobacteria</taxon>
        <taxon>Hyphomicrobiales</taxon>
        <taxon>Rhizobiaceae</taxon>
        <taxon>Rhizobium/Agrobacterium group</taxon>
        <taxon>Rhizobium</taxon>
    </lineage>
</organism>
<dbReference type="Gene3D" id="1.25.40.10">
    <property type="entry name" value="Tetratricopeptide repeat domain"/>
    <property type="match status" value="1"/>
</dbReference>
<proteinExistence type="predicted"/>
<dbReference type="Proteomes" id="UP001235269">
    <property type="component" value="Unassembled WGS sequence"/>
</dbReference>
<dbReference type="Pfam" id="PF07024">
    <property type="entry name" value="ImpE"/>
    <property type="match status" value="1"/>
</dbReference>
<keyword evidence="2" id="KW-1185">Reference proteome</keyword>
<evidence type="ECO:0000313" key="2">
    <source>
        <dbReference type="Proteomes" id="UP001235269"/>
    </source>
</evidence>
<dbReference type="RefSeq" id="WP_307156797.1">
    <property type="nucleotide sequence ID" value="NZ_JAUSWH010000002.1"/>
</dbReference>
<dbReference type="InterPro" id="IPR009211">
    <property type="entry name" value="TagJ"/>
</dbReference>